<reference evidence="12" key="2">
    <citation type="submission" date="2025-08" db="UniProtKB">
        <authorList>
            <consortium name="Ensembl"/>
        </authorList>
    </citation>
    <scope>IDENTIFICATION</scope>
</reference>
<dbReference type="InterPro" id="IPR020894">
    <property type="entry name" value="Cadherin_CS"/>
</dbReference>
<dbReference type="InterPro" id="IPR050174">
    <property type="entry name" value="Protocadherin/Cadherin-CA"/>
</dbReference>
<dbReference type="Ensembl" id="ENSVURT00010000058.1">
    <property type="protein sequence ID" value="ENSVURP00010000052.1"/>
    <property type="gene ID" value="ENSVURG00010000046.1"/>
</dbReference>
<evidence type="ECO:0000313" key="12">
    <source>
        <dbReference type="Ensembl" id="ENSVURP00010000052.1"/>
    </source>
</evidence>
<dbReference type="GO" id="GO:0007156">
    <property type="term" value="P:homophilic cell adhesion via plasma membrane adhesion molecules"/>
    <property type="evidence" value="ECO:0007669"/>
    <property type="project" value="InterPro"/>
</dbReference>
<organism evidence="12 13">
    <name type="scientific">Vombatus ursinus</name>
    <name type="common">Common wombat</name>
    <dbReference type="NCBI Taxonomy" id="29139"/>
    <lineage>
        <taxon>Eukaryota</taxon>
        <taxon>Metazoa</taxon>
        <taxon>Chordata</taxon>
        <taxon>Craniata</taxon>
        <taxon>Vertebrata</taxon>
        <taxon>Euteleostomi</taxon>
        <taxon>Mammalia</taxon>
        <taxon>Metatheria</taxon>
        <taxon>Diprotodontia</taxon>
        <taxon>Vombatidae</taxon>
        <taxon>Vombatus</taxon>
    </lineage>
</organism>
<evidence type="ECO:0000256" key="9">
    <source>
        <dbReference type="PROSITE-ProRule" id="PRU00043"/>
    </source>
</evidence>
<reference evidence="13" key="1">
    <citation type="submission" date="2018-12" db="EMBL/GenBank/DDBJ databases">
        <authorList>
            <person name="Yazar S."/>
        </authorList>
    </citation>
    <scope>NUCLEOTIDE SEQUENCE [LARGE SCALE GENOMIC DNA]</scope>
</reference>
<accession>A0A4X2JSJ0</accession>
<sequence length="156" mass="17736">MVSLSTQKLLFSLLLHTAWEIGSGQVHYSVPEEAKHGTFVGRIAQDLGLEVGELVSRLFRVVSKGRRDNLEVNVQNGILFVNSRIDREELCGRSPVCSIHLEVIVERPLQVFHVEVEIKDINDNPPVFPEKQQNVFISESRLLVTCSIVYFFKSKF</sequence>
<feature type="signal peptide" evidence="10">
    <location>
        <begin position="1"/>
        <end position="24"/>
    </location>
</feature>
<dbReference type="PRINTS" id="PR00205">
    <property type="entry name" value="CADHERIN"/>
</dbReference>
<keyword evidence="13" id="KW-1185">Reference proteome</keyword>
<evidence type="ECO:0000256" key="6">
    <source>
        <dbReference type="ARBA" id="ARBA00022989"/>
    </source>
</evidence>
<dbReference type="Pfam" id="PF08266">
    <property type="entry name" value="Cadherin_2"/>
    <property type="match status" value="1"/>
</dbReference>
<keyword evidence="10" id="KW-0732">Signal</keyword>
<dbReference type="OMA" id="DRIPCSC"/>
<evidence type="ECO:0000256" key="10">
    <source>
        <dbReference type="SAM" id="SignalP"/>
    </source>
</evidence>
<dbReference type="GO" id="GO:0005886">
    <property type="term" value="C:plasma membrane"/>
    <property type="evidence" value="ECO:0007669"/>
    <property type="project" value="InterPro"/>
</dbReference>
<evidence type="ECO:0000256" key="3">
    <source>
        <dbReference type="ARBA" id="ARBA00022737"/>
    </source>
</evidence>
<keyword evidence="3" id="KW-0677">Repeat</keyword>
<dbReference type="CDD" id="cd11304">
    <property type="entry name" value="Cadherin_repeat"/>
    <property type="match status" value="1"/>
</dbReference>
<dbReference type="PROSITE" id="PS50268">
    <property type="entry name" value="CADHERIN_2"/>
    <property type="match status" value="1"/>
</dbReference>
<dbReference type="InterPro" id="IPR015919">
    <property type="entry name" value="Cadherin-like_sf"/>
</dbReference>
<comment type="subcellular location">
    <subcellularLocation>
        <location evidence="1">Membrane</location>
        <topology evidence="1">Single-pass membrane protein</topology>
    </subcellularLocation>
</comment>
<dbReference type="InterPro" id="IPR013164">
    <property type="entry name" value="Cadherin_N"/>
</dbReference>
<dbReference type="PANTHER" id="PTHR24028:SF133">
    <property type="entry name" value="PROTOCADHERIN ALPHA-4"/>
    <property type="match status" value="1"/>
</dbReference>
<evidence type="ECO:0000259" key="11">
    <source>
        <dbReference type="PROSITE" id="PS50268"/>
    </source>
</evidence>
<keyword evidence="5" id="KW-0130">Cell adhesion</keyword>
<dbReference type="SUPFAM" id="SSF49313">
    <property type="entry name" value="Cadherin-like"/>
    <property type="match status" value="1"/>
</dbReference>
<dbReference type="PANTHER" id="PTHR24028">
    <property type="entry name" value="CADHERIN-87A"/>
    <property type="match status" value="1"/>
</dbReference>
<evidence type="ECO:0000313" key="13">
    <source>
        <dbReference type="Proteomes" id="UP000314987"/>
    </source>
</evidence>
<name>A0A4X2JSJ0_VOMUR</name>
<evidence type="ECO:0000256" key="7">
    <source>
        <dbReference type="ARBA" id="ARBA00023136"/>
    </source>
</evidence>
<dbReference type="Gene3D" id="2.60.40.60">
    <property type="entry name" value="Cadherins"/>
    <property type="match status" value="1"/>
</dbReference>
<dbReference type="GeneTree" id="ENSGT00940000163564"/>
<evidence type="ECO:0000256" key="4">
    <source>
        <dbReference type="ARBA" id="ARBA00022837"/>
    </source>
</evidence>
<dbReference type="FunFam" id="2.60.40.60:FF:000006">
    <property type="entry name" value="Protocadherin alpha 2"/>
    <property type="match status" value="1"/>
</dbReference>
<evidence type="ECO:0000256" key="1">
    <source>
        <dbReference type="ARBA" id="ARBA00004167"/>
    </source>
</evidence>
<protein>
    <recommendedName>
        <fullName evidence="11">Cadherin domain-containing protein</fullName>
    </recommendedName>
</protein>
<evidence type="ECO:0000256" key="2">
    <source>
        <dbReference type="ARBA" id="ARBA00022692"/>
    </source>
</evidence>
<dbReference type="GO" id="GO:0005509">
    <property type="term" value="F:calcium ion binding"/>
    <property type="evidence" value="ECO:0007669"/>
    <property type="project" value="UniProtKB-UniRule"/>
</dbReference>
<evidence type="ECO:0000256" key="5">
    <source>
        <dbReference type="ARBA" id="ARBA00022889"/>
    </source>
</evidence>
<keyword evidence="2" id="KW-0812">Transmembrane</keyword>
<feature type="domain" description="Cadherin" evidence="11">
    <location>
        <begin position="29"/>
        <end position="128"/>
    </location>
</feature>
<keyword evidence="8" id="KW-0325">Glycoprotein</keyword>
<dbReference type="PROSITE" id="PS00232">
    <property type="entry name" value="CADHERIN_1"/>
    <property type="match status" value="1"/>
</dbReference>
<evidence type="ECO:0000256" key="8">
    <source>
        <dbReference type="ARBA" id="ARBA00023180"/>
    </source>
</evidence>
<dbReference type="InterPro" id="IPR002126">
    <property type="entry name" value="Cadherin-like_dom"/>
</dbReference>
<dbReference type="AlphaFoldDB" id="A0A4X2JSJ0"/>
<keyword evidence="7" id="KW-0472">Membrane</keyword>
<feature type="chain" id="PRO_5021455258" description="Cadherin domain-containing protein" evidence="10">
    <location>
        <begin position="25"/>
        <end position="156"/>
    </location>
</feature>
<keyword evidence="4 9" id="KW-0106">Calcium</keyword>
<dbReference type="STRING" id="29139.ENSVURP00010000052"/>
<proteinExistence type="predicted"/>
<reference evidence="12" key="3">
    <citation type="submission" date="2025-09" db="UniProtKB">
        <authorList>
            <consortium name="Ensembl"/>
        </authorList>
    </citation>
    <scope>IDENTIFICATION</scope>
</reference>
<dbReference type="Proteomes" id="UP000314987">
    <property type="component" value="Unassembled WGS sequence"/>
</dbReference>
<keyword evidence="6" id="KW-1133">Transmembrane helix</keyword>